<reference evidence="1" key="1">
    <citation type="submission" date="2013-07" db="EMBL/GenBank/DDBJ databases">
        <title>The genome of an arbuscular mycorrhizal fungus provides insights into the evolution of the oldest plant symbiosis.</title>
        <authorList>
            <consortium name="DOE Joint Genome Institute"/>
            <person name="Tisserant E."/>
            <person name="Malbreil M."/>
            <person name="Kuo A."/>
            <person name="Kohler A."/>
            <person name="Symeonidi A."/>
            <person name="Balestrini R."/>
            <person name="Charron P."/>
            <person name="Duensing N."/>
            <person name="Frei-dit-Frey N."/>
            <person name="Gianinazzi-Pearson V."/>
            <person name="Gilbert B."/>
            <person name="Handa Y."/>
            <person name="Hijri M."/>
            <person name="Kaul R."/>
            <person name="Kawaguchi M."/>
            <person name="Krajinski F."/>
            <person name="Lammers P."/>
            <person name="Lapierre D."/>
            <person name="Masclaux F.G."/>
            <person name="Murat C."/>
            <person name="Morin E."/>
            <person name="Ndikumana S."/>
            <person name="Pagni M."/>
            <person name="Petitpierre D."/>
            <person name="Requena N."/>
            <person name="Rosikiewicz P."/>
            <person name="Riley R."/>
            <person name="Saito K."/>
            <person name="San Clemente H."/>
            <person name="Shapiro H."/>
            <person name="van Tuinen D."/>
            <person name="Becard G."/>
            <person name="Bonfante P."/>
            <person name="Paszkowski U."/>
            <person name="Shachar-Hill Y."/>
            <person name="Young J.P."/>
            <person name="Sanders I.R."/>
            <person name="Henrissat B."/>
            <person name="Rensing S.A."/>
            <person name="Grigoriev I.V."/>
            <person name="Corradi N."/>
            <person name="Roux C."/>
            <person name="Martin F."/>
        </authorList>
    </citation>
    <scope>NUCLEOTIDE SEQUENCE</scope>
    <source>
        <strain evidence="1">DAOM 197198</strain>
    </source>
</reference>
<proteinExistence type="predicted"/>
<evidence type="ECO:0000313" key="1">
    <source>
        <dbReference type="EMBL" id="ESA13957.1"/>
    </source>
</evidence>
<organism evidence="1">
    <name type="scientific">Rhizophagus irregularis (strain DAOM 181602 / DAOM 197198 / MUCL 43194)</name>
    <name type="common">Arbuscular mycorrhizal fungus</name>
    <name type="synonym">Glomus intraradices</name>
    <dbReference type="NCBI Taxonomy" id="747089"/>
    <lineage>
        <taxon>Eukaryota</taxon>
        <taxon>Fungi</taxon>
        <taxon>Fungi incertae sedis</taxon>
        <taxon>Mucoromycota</taxon>
        <taxon>Glomeromycotina</taxon>
        <taxon>Glomeromycetes</taxon>
        <taxon>Glomerales</taxon>
        <taxon>Glomeraceae</taxon>
        <taxon>Rhizophagus</taxon>
    </lineage>
</organism>
<dbReference type="EMBL" id="KI283397">
    <property type="protein sequence ID" value="ESA13957.1"/>
    <property type="molecule type" value="Genomic_DNA"/>
</dbReference>
<feature type="non-terminal residue" evidence="1">
    <location>
        <position position="1"/>
    </location>
</feature>
<gene>
    <name evidence="1" type="ORF">GLOINDRAFT_95663</name>
</gene>
<name>U9U2P7_RHIID</name>
<protein>
    <submittedName>
        <fullName evidence="1">Uncharacterized protein</fullName>
    </submittedName>
</protein>
<dbReference type="AlphaFoldDB" id="U9U2P7"/>
<dbReference type="HOGENOM" id="CLU_2090602_0_0_1"/>
<accession>U9U2P7</accession>
<sequence length="117" mass="13355">DFIQELLNRSRTLWGATLLTTKCLKGKLHDLGTYKIFQLVRPICNDPSPNYSKTSYFERASISGIDYRKLRIPKFNEDLRMVDHNRGSSGVTSIPLVYSCRAVSNPPYTNALLPFSR</sequence>